<feature type="compositionally biased region" description="Polar residues" evidence="1">
    <location>
        <begin position="266"/>
        <end position="289"/>
    </location>
</feature>
<protein>
    <submittedName>
        <fullName evidence="2">Uncharacterized protein</fullName>
    </submittedName>
</protein>
<gene>
    <name evidence="2" type="ORF">ECRASSUSDP1_LOCUS11047</name>
</gene>
<feature type="region of interest" description="Disordered" evidence="1">
    <location>
        <begin position="1"/>
        <end position="63"/>
    </location>
</feature>
<comment type="caution">
    <text evidence="2">The sequence shown here is derived from an EMBL/GenBank/DDBJ whole genome shotgun (WGS) entry which is preliminary data.</text>
</comment>
<sequence>MYRSRPLSTKIPLIGHSKRPVPQKPALLSKPSFSTKTCMTNRKPRRTRKQRQMVKYPPAPMLPKDSIKEEYQERGLQVQHPTNSRIIKIKEQEGSPVQSRHQGEQEVKEMTEKKKLVNEKSIGSILPRASSHNNFHKNLQFLKGNSSRASPSPRHKFVIDPMSRKCNGRATIQDERKLFDSHCVNDQTEELSKINPLDSFQQDLTSIRSYMHKLESSQSSPTKYCESQRKLERSSMFDDSVNVASSETNPSSLFHSIPKRKHKLANESSTDLKSSSIRGKQSNKLQRNSSKYLLNLQRKFRLGAANAAKRVINLHEAAKKNKSYSHGMNNEPQNNLKLQASKRSLRGNYKSPLSQSNHVYGDKDINSKIFSIADKLKKQFRKSKV</sequence>
<keyword evidence="3" id="KW-1185">Reference proteome</keyword>
<reference evidence="2" key="1">
    <citation type="submission" date="2023-07" db="EMBL/GenBank/DDBJ databases">
        <authorList>
            <consortium name="AG Swart"/>
            <person name="Singh M."/>
            <person name="Singh A."/>
            <person name="Seah K."/>
            <person name="Emmerich C."/>
        </authorList>
    </citation>
    <scope>NUCLEOTIDE SEQUENCE</scope>
    <source>
        <strain evidence="2">DP1</strain>
    </source>
</reference>
<dbReference type="Proteomes" id="UP001295684">
    <property type="component" value="Unassembled WGS sequence"/>
</dbReference>
<accession>A0AAD1XB13</accession>
<feature type="compositionally biased region" description="Polar residues" evidence="1">
    <location>
        <begin position="31"/>
        <end position="40"/>
    </location>
</feature>
<feature type="region of interest" description="Disordered" evidence="1">
    <location>
        <begin position="236"/>
        <end position="289"/>
    </location>
</feature>
<evidence type="ECO:0000313" key="3">
    <source>
        <dbReference type="Proteomes" id="UP001295684"/>
    </source>
</evidence>
<dbReference type="AlphaFoldDB" id="A0AAD1XB13"/>
<feature type="compositionally biased region" description="Polar residues" evidence="1">
    <location>
        <begin position="242"/>
        <end position="254"/>
    </location>
</feature>
<name>A0AAD1XB13_EUPCR</name>
<evidence type="ECO:0000313" key="2">
    <source>
        <dbReference type="EMBL" id="CAI2369744.1"/>
    </source>
</evidence>
<dbReference type="EMBL" id="CAMPGE010010898">
    <property type="protein sequence ID" value="CAI2369744.1"/>
    <property type="molecule type" value="Genomic_DNA"/>
</dbReference>
<proteinExistence type="predicted"/>
<organism evidence="2 3">
    <name type="scientific">Euplotes crassus</name>
    <dbReference type="NCBI Taxonomy" id="5936"/>
    <lineage>
        <taxon>Eukaryota</taxon>
        <taxon>Sar</taxon>
        <taxon>Alveolata</taxon>
        <taxon>Ciliophora</taxon>
        <taxon>Intramacronucleata</taxon>
        <taxon>Spirotrichea</taxon>
        <taxon>Hypotrichia</taxon>
        <taxon>Euplotida</taxon>
        <taxon>Euplotidae</taxon>
        <taxon>Moneuplotes</taxon>
    </lineage>
</organism>
<feature type="compositionally biased region" description="Basic residues" evidence="1">
    <location>
        <begin position="42"/>
        <end position="52"/>
    </location>
</feature>
<evidence type="ECO:0000256" key="1">
    <source>
        <dbReference type="SAM" id="MobiDB-lite"/>
    </source>
</evidence>